<dbReference type="InterPro" id="IPR002938">
    <property type="entry name" value="FAD-bd"/>
</dbReference>
<dbReference type="OrthoDB" id="2431938at2759"/>
<dbReference type="OMA" id="YYALEHI"/>
<gene>
    <name evidence="7" type="ORF">L228DRAFT_284510</name>
</gene>
<evidence type="ECO:0000256" key="3">
    <source>
        <dbReference type="ARBA" id="ARBA00022827"/>
    </source>
</evidence>
<dbReference type="Pfam" id="PF01494">
    <property type="entry name" value="FAD_binding_3"/>
    <property type="match status" value="1"/>
</dbReference>
<dbReference type="EMBL" id="KV407462">
    <property type="protein sequence ID" value="KZF20545.1"/>
    <property type="molecule type" value="Genomic_DNA"/>
</dbReference>
<keyword evidence="5" id="KW-0472">Membrane</keyword>
<feature type="transmembrane region" description="Helical" evidence="5">
    <location>
        <begin position="779"/>
        <end position="807"/>
    </location>
</feature>
<organism evidence="7 8">
    <name type="scientific">Xylona heveae (strain CBS 132557 / TC161)</name>
    <dbReference type="NCBI Taxonomy" id="1328760"/>
    <lineage>
        <taxon>Eukaryota</taxon>
        <taxon>Fungi</taxon>
        <taxon>Dikarya</taxon>
        <taxon>Ascomycota</taxon>
        <taxon>Pezizomycotina</taxon>
        <taxon>Xylonomycetes</taxon>
        <taxon>Xylonales</taxon>
        <taxon>Xylonaceae</taxon>
        <taxon>Xylona</taxon>
    </lineage>
</organism>
<dbReference type="PRINTS" id="PR00420">
    <property type="entry name" value="RNGMNOXGNASE"/>
</dbReference>
<dbReference type="GO" id="GO:0071949">
    <property type="term" value="F:FAD binding"/>
    <property type="evidence" value="ECO:0007669"/>
    <property type="project" value="InterPro"/>
</dbReference>
<dbReference type="PANTHER" id="PTHR47356">
    <property type="entry name" value="FAD-DEPENDENT MONOOXYGENASE ASQG-RELATED"/>
    <property type="match status" value="1"/>
</dbReference>
<dbReference type="Proteomes" id="UP000076632">
    <property type="component" value="Unassembled WGS sequence"/>
</dbReference>
<feature type="transmembrane region" description="Helical" evidence="5">
    <location>
        <begin position="662"/>
        <end position="685"/>
    </location>
</feature>
<feature type="domain" description="FAD-binding" evidence="6">
    <location>
        <begin position="11"/>
        <end position="349"/>
    </location>
</feature>
<dbReference type="GeneID" id="28901368"/>
<dbReference type="SUPFAM" id="SSF51905">
    <property type="entry name" value="FAD/NAD(P)-binding domain"/>
    <property type="match status" value="1"/>
</dbReference>
<comment type="similarity">
    <text evidence="1">Belongs to the paxM FAD-dependent monooxygenase family.</text>
</comment>
<dbReference type="PANTHER" id="PTHR47356:SF2">
    <property type="entry name" value="FAD-BINDING DOMAIN-CONTAINING PROTEIN-RELATED"/>
    <property type="match status" value="1"/>
</dbReference>
<feature type="transmembrane region" description="Helical" evidence="5">
    <location>
        <begin position="622"/>
        <end position="642"/>
    </location>
</feature>
<dbReference type="InterPro" id="IPR036188">
    <property type="entry name" value="FAD/NAD-bd_sf"/>
</dbReference>
<dbReference type="RefSeq" id="XP_018186100.1">
    <property type="nucleotide sequence ID" value="XM_018336231.1"/>
</dbReference>
<proteinExistence type="inferred from homology"/>
<name>A0A165AIM4_XYLHT</name>
<reference evidence="7 8" key="1">
    <citation type="journal article" date="2016" name="Fungal Biol.">
        <title>The genome of Xylona heveae provides a window into fungal endophytism.</title>
        <authorList>
            <person name="Gazis R."/>
            <person name="Kuo A."/>
            <person name="Riley R."/>
            <person name="LaButti K."/>
            <person name="Lipzen A."/>
            <person name="Lin J."/>
            <person name="Amirebrahimi M."/>
            <person name="Hesse C.N."/>
            <person name="Spatafora J.W."/>
            <person name="Henrissat B."/>
            <person name="Hainaut M."/>
            <person name="Grigoriev I.V."/>
            <person name="Hibbett D.S."/>
        </authorList>
    </citation>
    <scope>NUCLEOTIDE SEQUENCE [LARGE SCALE GENOMIC DNA]</scope>
    <source>
        <strain evidence="7 8">TC161</strain>
    </source>
</reference>
<dbReference type="GO" id="GO:0004497">
    <property type="term" value="F:monooxygenase activity"/>
    <property type="evidence" value="ECO:0007669"/>
    <property type="project" value="InterPro"/>
</dbReference>
<dbReference type="InParanoid" id="A0A165AIM4"/>
<feature type="transmembrane region" description="Helical" evidence="5">
    <location>
        <begin position="543"/>
        <end position="563"/>
    </location>
</feature>
<keyword evidence="8" id="KW-1185">Reference proteome</keyword>
<dbReference type="InterPro" id="IPR050562">
    <property type="entry name" value="FAD_mOase_fung"/>
</dbReference>
<evidence type="ECO:0000256" key="1">
    <source>
        <dbReference type="ARBA" id="ARBA00007992"/>
    </source>
</evidence>
<evidence type="ECO:0000256" key="4">
    <source>
        <dbReference type="ARBA" id="ARBA00023002"/>
    </source>
</evidence>
<keyword evidence="3" id="KW-0274">FAD</keyword>
<keyword evidence="5" id="KW-0812">Transmembrane</keyword>
<protein>
    <submittedName>
        <fullName evidence="7">FAD/NAD(P)-binding domain-containing protein</fullName>
    </submittedName>
</protein>
<dbReference type="AlphaFoldDB" id="A0A165AIM4"/>
<dbReference type="Gene3D" id="3.50.50.60">
    <property type="entry name" value="FAD/NAD(P)-binding domain"/>
    <property type="match status" value="1"/>
</dbReference>
<evidence type="ECO:0000256" key="2">
    <source>
        <dbReference type="ARBA" id="ARBA00022630"/>
    </source>
</evidence>
<feature type="transmembrane region" description="Helical" evidence="5">
    <location>
        <begin position="583"/>
        <end position="601"/>
    </location>
</feature>
<keyword evidence="5" id="KW-1133">Transmembrane helix</keyword>
<evidence type="ECO:0000313" key="7">
    <source>
        <dbReference type="EMBL" id="KZF20545.1"/>
    </source>
</evidence>
<keyword evidence="4" id="KW-0560">Oxidoreductase</keyword>
<sequence>MASESTQRPFRVVIAGGGIAGLTLANVLQHVNIDYVLLEARPQFVSQAGAAIAIMPNGARILDQLGMWDDILEFTGPVLRANFLKADGSFIVEDDDVMELSAVRHGYGIVFHERQNLLKTLWNHVWDKEKLRLNSCITTVDHRDDGIMVHCKDGSTYEGDIIVGADGVRSIVKEEMWRAAEQAQPGFISEKEKQGLTAEYVCLFGISKTVEGLEDPSKYYCTFDEDRTIITMVGKDKRVYFSVAEKLDRVYQHHEVPRYTSQDVEPYARKHGDLLILKDLPFSKLWENHVMATLTPLEEGLYEHWTWGRFVCIGDSIHKTTHDQGSGGNYSIEGAVALANVLEKLLRENNNGGKSDARTKAGCLPSLAQISAALLEYQEVHQARADYVCQESGKLTRLHSLRSPSDKFVAYYLGPRLGDLLMDRLSETYIGAQRINFLPVPEISLQATMPFNPTMGFGKSESRRRRAFFALPLLVLAVLAYGRRCSSGSVLAVRADSASKLGDVIQSFNFAAEYAVIYTVFLIESARRSNALTLAQSPLFFALAARLAGSGTVIALYFFLFYVFNCPIEKFASLDSRYTNLTYTRTVLFSILFFYSLPYALSVWASHASNVADSVTILLSRIWSLHAFIIAMFQLVCAKTGLVQDTSNHDKLHAPTRDLPVLRRTIGAVSAISCLLYLTGIYTLFAHGTSFQNIGVLLFGPAAQYERAICLVSVFFWFGLVARDLYVAGMLDDVLVPSWLDRAWILLSRLTNANTALLRGPEKLKRQRLRIAREEVRLFIVPLVMVGLLVLAAIVSPGAAIGLAWLYREEVLATRRHASAVTRERLENLESLEKKCVD</sequence>
<keyword evidence="2" id="KW-0285">Flavoprotein</keyword>
<feature type="transmembrane region" description="Helical" evidence="5">
    <location>
        <begin position="705"/>
        <end position="722"/>
    </location>
</feature>
<accession>A0A165AIM4</accession>
<evidence type="ECO:0000313" key="8">
    <source>
        <dbReference type="Proteomes" id="UP000076632"/>
    </source>
</evidence>
<evidence type="ECO:0000259" key="6">
    <source>
        <dbReference type="Pfam" id="PF01494"/>
    </source>
</evidence>
<evidence type="ECO:0000256" key="5">
    <source>
        <dbReference type="SAM" id="Phobius"/>
    </source>
</evidence>
<dbReference type="STRING" id="1328760.A0A165AIM4"/>